<dbReference type="RefSeq" id="XP_009549315.1">
    <property type="nucleotide sequence ID" value="XM_009551020.1"/>
</dbReference>
<sequence length="579" mass="65144">MSSGASLTKIAEINALKLALKDKDASPNSTAANGAIQTQGGTLYISKPYRSGYSKKLKAAVQFVPRTSHFDIGNESSSTNEFRGFFTLFWISLFIFTVRTYVRSIEASGKPLNFAFATMISRDALTLALSDAVLVLSTALCVPFAKAVSRGWIRYYWTGVVLQHAFQTLTLFIAVKWTFNRQWPWVQSGFLTLHTLVMIMKMHSYMSVNGYLQFVSSQCEELFSQLYAATSAAGGWDKAVADATVRRAELDAIASDSEFGSPSVGTPASIPDATHKSYIDAKTANELRRRLKSGSEDETNGSRQEAMGWVDGGYKPHTLVDHPDESIAALARDWSELDAELVSSGPNKVRWPNNITLKNFAVYQLIPSLVYELEYPRTNRIRPLYVFEKTTATFGTFALLYTITETFILPLTPSPDQSFAKSLLDLALPFMVAYLLLFYIIFECICNGFAELSYFADRQFYEDWWNSTSWDEFSRKWNKPVHSFLLRHVYASTISSYRVSRFSAMFLTFLLSAAVHELVMAVVTQKIRMYLFTMQLFQVPLIAIGRLPAIKRNKLMGNVVFWVGLYAGFPLLCVAYVAY</sequence>
<dbReference type="HOGENOM" id="CLU_018190_2_0_1"/>
<evidence type="ECO:0000256" key="2">
    <source>
        <dbReference type="ARBA" id="ARBA00009010"/>
    </source>
</evidence>
<evidence type="ECO:0000256" key="9">
    <source>
        <dbReference type="ARBA" id="ARBA00023568"/>
    </source>
</evidence>
<keyword evidence="6 12" id="KW-1133">Transmembrane helix</keyword>
<evidence type="ECO:0000256" key="10">
    <source>
        <dbReference type="PIRNR" id="PIRNR000439"/>
    </source>
</evidence>
<gene>
    <name evidence="13" type="ORF">HETIRDRAFT_387282</name>
</gene>
<feature type="transmembrane region" description="Helical" evidence="12">
    <location>
        <begin position="124"/>
        <end position="144"/>
    </location>
</feature>
<dbReference type="GeneID" id="20672309"/>
<dbReference type="EMBL" id="KI925461">
    <property type="protein sequence ID" value="ETW79042.1"/>
    <property type="molecule type" value="Genomic_DNA"/>
</dbReference>
<feature type="transmembrane region" description="Helical" evidence="12">
    <location>
        <begin position="559"/>
        <end position="578"/>
    </location>
</feature>
<organism evidence="13 14">
    <name type="scientific">Heterobasidion irregulare (strain TC 32-1)</name>
    <dbReference type="NCBI Taxonomy" id="747525"/>
    <lineage>
        <taxon>Eukaryota</taxon>
        <taxon>Fungi</taxon>
        <taxon>Dikarya</taxon>
        <taxon>Basidiomycota</taxon>
        <taxon>Agaricomycotina</taxon>
        <taxon>Agaricomycetes</taxon>
        <taxon>Russulales</taxon>
        <taxon>Bondarzewiaceae</taxon>
        <taxon>Heterobasidion</taxon>
        <taxon>Heterobasidion annosum species complex</taxon>
    </lineage>
</organism>
<comment type="function">
    <text evidence="9">Sterol O-acyltransferase that catalyzes the formation of stery esters.</text>
</comment>
<dbReference type="Proteomes" id="UP000030671">
    <property type="component" value="Unassembled WGS sequence"/>
</dbReference>
<feature type="transmembrane region" description="Helical" evidence="12">
    <location>
        <begin position="85"/>
        <end position="104"/>
    </location>
</feature>
<dbReference type="PANTHER" id="PTHR10408">
    <property type="entry name" value="STEROL O-ACYLTRANSFERASE"/>
    <property type="match status" value="1"/>
</dbReference>
<dbReference type="AlphaFoldDB" id="W4JZR7"/>
<evidence type="ECO:0000313" key="14">
    <source>
        <dbReference type="Proteomes" id="UP000030671"/>
    </source>
</evidence>
<keyword evidence="14" id="KW-1185">Reference proteome</keyword>
<dbReference type="PIRSF" id="PIRSF000439">
    <property type="entry name" value="Oat_ACAT_DAG_ARE"/>
    <property type="match status" value="1"/>
</dbReference>
<dbReference type="Pfam" id="PF03062">
    <property type="entry name" value="MBOAT"/>
    <property type="match status" value="1"/>
</dbReference>
<comment type="subcellular location">
    <subcellularLocation>
        <location evidence="1 10">Endoplasmic reticulum membrane</location>
        <topology evidence="1 10">Multi-pass membrane protein</topology>
    </subcellularLocation>
</comment>
<feature type="transmembrane region" description="Helical" evidence="12">
    <location>
        <begin position="502"/>
        <end position="523"/>
    </location>
</feature>
<dbReference type="OrthoDB" id="10039049at2759"/>
<evidence type="ECO:0000256" key="5">
    <source>
        <dbReference type="ARBA" id="ARBA00022824"/>
    </source>
</evidence>
<evidence type="ECO:0000256" key="6">
    <source>
        <dbReference type="ARBA" id="ARBA00022989"/>
    </source>
</evidence>
<evidence type="ECO:0000256" key="4">
    <source>
        <dbReference type="ARBA" id="ARBA00022692"/>
    </source>
</evidence>
<dbReference type="GO" id="GO:0034737">
    <property type="term" value="F:ergosterol O-acyltransferase activity"/>
    <property type="evidence" value="ECO:0007669"/>
    <property type="project" value="TreeGrafter"/>
</dbReference>
<evidence type="ECO:0000256" key="12">
    <source>
        <dbReference type="SAM" id="Phobius"/>
    </source>
</evidence>
<dbReference type="PANTHER" id="PTHR10408:SF9">
    <property type="entry name" value="STEROL O-ACYLTRANSFERASE 2-RELATED"/>
    <property type="match status" value="1"/>
</dbReference>
<dbReference type="eggNOG" id="KOG0380">
    <property type="taxonomic scope" value="Eukaryota"/>
</dbReference>
<accession>W4JZR7</accession>
<dbReference type="KEGG" id="hir:HETIRDRAFT_387282"/>
<evidence type="ECO:0000256" key="8">
    <source>
        <dbReference type="ARBA" id="ARBA00023315"/>
    </source>
</evidence>
<protein>
    <recommendedName>
        <fullName evidence="10">O-acyltransferase</fullName>
    </recommendedName>
</protein>
<proteinExistence type="inferred from homology"/>
<evidence type="ECO:0000256" key="3">
    <source>
        <dbReference type="ARBA" id="ARBA00022679"/>
    </source>
</evidence>
<dbReference type="InterPro" id="IPR004299">
    <property type="entry name" value="MBOAT_fam"/>
</dbReference>
<keyword evidence="3 10" id="KW-0808">Transferase</keyword>
<comment type="similarity">
    <text evidence="2 10">Belongs to the membrane-bound acyltransferase family. Sterol o-acyltransferase subfamily.</text>
</comment>
<evidence type="ECO:0000256" key="11">
    <source>
        <dbReference type="PIRSR" id="PIRSR000439-1"/>
    </source>
</evidence>
<keyword evidence="5 10" id="KW-0256">Endoplasmic reticulum</keyword>
<dbReference type="GO" id="GO:0005789">
    <property type="term" value="C:endoplasmic reticulum membrane"/>
    <property type="evidence" value="ECO:0007669"/>
    <property type="project" value="UniProtKB-SubCell"/>
</dbReference>
<feature type="transmembrane region" description="Helical" evidence="12">
    <location>
        <begin position="529"/>
        <end position="547"/>
    </location>
</feature>
<reference evidence="13 14" key="1">
    <citation type="journal article" date="2012" name="New Phytol.">
        <title>Insight into trade-off between wood decay and parasitism from the genome of a fungal forest pathogen.</title>
        <authorList>
            <person name="Olson A."/>
            <person name="Aerts A."/>
            <person name="Asiegbu F."/>
            <person name="Belbahri L."/>
            <person name="Bouzid O."/>
            <person name="Broberg A."/>
            <person name="Canback B."/>
            <person name="Coutinho P.M."/>
            <person name="Cullen D."/>
            <person name="Dalman K."/>
            <person name="Deflorio G."/>
            <person name="van Diepen L.T."/>
            <person name="Dunand C."/>
            <person name="Duplessis S."/>
            <person name="Durling M."/>
            <person name="Gonthier P."/>
            <person name="Grimwood J."/>
            <person name="Fossdal C.G."/>
            <person name="Hansson D."/>
            <person name="Henrissat B."/>
            <person name="Hietala A."/>
            <person name="Himmelstrand K."/>
            <person name="Hoffmeister D."/>
            <person name="Hogberg N."/>
            <person name="James T.Y."/>
            <person name="Karlsson M."/>
            <person name="Kohler A."/>
            <person name="Kues U."/>
            <person name="Lee Y.H."/>
            <person name="Lin Y.C."/>
            <person name="Lind M."/>
            <person name="Lindquist E."/>
            <person name="Lombard V."/>
            <person name="Lucas S."/>
            <person name="Lunden K."/>
            <person name="Morin E."/>
            <person name="Murat C."/>
            <person name="Park J."/>
            <person name="Raffaello T."/>
            <person name="Rouze P."/>
            <person name="Salamov A."/>
            <person name="Schmutz J."/>
            <person name="Solheim H."/>
            <person name="Stahlberg J."/>
            <person name="Velez H."/>
            <person name="de Vries R.P."/>
            <person name="Wiebenga A."/>
            <person name="Woodward S."/>
            <person name="Yakovlev I."/>
            <person name="Garbelotto M."/>
            <person name="Martin F."/>
            <person name="Grigoriev I.V."/>
            <person name="Stenlid J."/>
        </authorList>
    </citation>
    <scope>NUCLEOTIDE SEQUENCE [LARGE SCALE GENOMIC DNA]</scope>
    <source>
        <strain evidence="13 14">TC 32-1</strain>
    </source>
</reference>
<dbReference type="InterPro" id="IPR014371">
    <property type="entry name" value="Oat_ACAT_DAG_ARE"/>
</dbReference>
<keyword evidence="8 10" id="KW-0012">Acyltransferase</keyword>
<evidence type="ECO:0000256" key="1">
    <source>
        <dbReference type="ARBA" id="ARBA00004477"/>
    </source>
</evidence>
<dbReference type="InParanoid" id="W4JZR7"/>
<dbReference type="FunCoup" id="W4JZR7">
    <property type="interactions" value="172"/>
</dbReference>
<name>W4JZR7_HETIT</name>
<feature type="transmembrane region" description="Helical" evidence="12">
    <location>
        <begin position="390"/>
        <end position="411"/>
    </location>
</feature>
<evidence type="ECO:0000256" key="7">
    <source>
        <dbReference type="ARBA" id="ARBA00023136"/>
    </source>
</evidence>
<feature type="active site" evidence="11">
    <location>
        <position position="516"/>
    </location>
</feature>
<keyword evidence="7 10" id="KW-0472">Membrane</keyword>
<evidence type="ECO:0000313" key="13">
    <source>
        <dbReference type="EMBL" id="ETW79042.1"/>
    </source>
</evidence>
<dbReference type="STRING" id="747525.W4JZR7"/>
<dbReference type="GO" id="GO:0008204">
    <property type="term" value="P:ergosterol metabolic process"/>
    <property type="evidence" value="ECO:0007669"/>
    <property type="project" value="TreeGrafter"/>
</dbReference>
<keyword evidence="4 12" id="KW-0812">Transmembrane</keyword>
<feature type="transmembrane region" description="Helical" evidence="12">
    <location>
        <begin position="156"/>
        <end position="177"/>
    </location>
</feature>
<feature type="transmembrane region" description="Helical" evidence="12">
    <location>
        <begin position="431"/>
        <end position="450"/>
    </location>
</feature>